<protein>
    <submittedName>
        <fullName evidence="4">Uncharacterized protein</fullName>
    </submittedName>
</protein>
<feature type="compositionally biased region" description="Polar residues" evidence="1">
    <location>
        <begin position="543"/>
        <end position="559"/>
    </location>
</feature>
<feature type="compositionally biased region" description="Acidic residues" evidence="1">
    <location>
        <begin position="322"/>
        <end position="333"/>
    </location>
</feature>
<feature type="compositionally biased region" description="Polar residues" evidence="1">
    <location>
        <begin position="642"/>
        <end position="657"/>
    </location>
</feature>
<feature type="chain" id="PRO_5040930796" evidence="3">
    <location>
        <begin position="20"/>
        <end position="719"/>
    </location>
</feature>
<organism evidence="4 5">
    <name type="scientific">Agrocybe chaxingu</name>
    <dbReference type="NCBI Taxonomy" id="84603"/>
    <lineage>
        <taxon>Eukaryota</taxon>
        <taxon>Fungi</taxon>
        <taxon>Dikarya</taxon>
        <taxon>Basidiomycota</taxon>
        <taxon>Agaricomycotina</taxon>
        <taxon>Agaricomycetes</taxon>
        <taxon>Agaricomycetidae</taxon>
        <taxon>Agaricales</taxon>
        <taxon>Agaricineae</taxon>
        <taxon>Strophariaceae</taxon>
        <taxon>Agrocybe</taxon>
    </lineage>
</organism>
<gene>
    <name evidence="4" type="ORF">NLJ89_g6965</name>
</gene>
<feature type="compositionally biased region" description="Low complexity" evidence="1">
    <location>
        <begin position="601"/>
        <end position="612"/>
    </location>
</feature>
<reference evidence="4" key="1">
    <citation type="submission" date="2022-07" db="EMBL/GenBank/DDBJ databases">
        <title>Genome Sequence of Agrocybe chaxingu.</title>
        <authorList>
            <person name="Buettner E."/>
        </authorList>
    </citation>
    <scope>NUCLEOTIDE SEQUENCE</scope>
    <source>
        <strain evidence="4">MP-N11</strain>
    </source>
</reference>
<feature type="compositionally biased region" description="Basic and acidic residues" evidence="1">
    <location>
        <begin position="355"/>
        <end position="388"/>
    </location>
</feature>
<feature type="region of interest" description="Disordered" evidence="1">
    <location>
        <begin position="112"/>
        <end position="135"/>
    </location>
</feature>
<comment type="caution">
    <text evidence="4">The sequence shown here is derived from an EMBL/GenBank/DDBJ whole genome shotgun (WGS) entry which is preliminary data.</text>
</comment>
<feature type="region of interest" description="Disordered" evidence="1">
    <location>
        <begin position="272"/>
        <end position="308"/>
    </location>
</feature>
<dbReference type="AlphaFoldDB" id="A0A9W8MVW8"/>
<feature type="compositionally biased region" description="Basic residues" evidence="1">
    <location>
        <begin position="483"/>
        <end position="500"/>
    </location>
</feature>
<dbReference type="Proteomes" id="UP001148786">
    <property type="component" value="Unassembled WGS sequence"/>
</dbReference>
<evidence type="ECO:0000256" key="3">
    <source>
        <dbReference type="SAM" id="SignalP"/>
    </source>
</evidence>
<feature type="compositionally biased region" description="Polar residues" evidence="1">
    <location>
        <begin position="287"/>
        <end position="301"/>
    </location>
</feature>
<evidence type="ECO:0000313" key="5">
    <source>
        <dbReference type="Proteomes" id="UP001148786"/>
    </source>
</evidence>
<keyword evidence="2" id="KW-0812">Transmembrane</keyword>
<evidence type="ECO:0000256" key="2">
    <source>
        <dbReference type="SAM" id="Phobius"/>
    </source>
</evidence>
<proteinExistence type="predicted"/>
<feature type="compositionally biased region" description="Polar residues" evidence="1">
    <location>
        <begin position="585"/>
        <end position="600"/>
    </location>
</feature>
<name>A0A9W8MVW8_9AGAR</name>
<evidence type="ECO:0000256" key="1">
    <source>
        <dbReference type="SAM" id="MobiDB-lite"/>
    </source>
</evidence>
<dbReference type="OrthoDB" id="3269515at2759"/>
<feature type="compositionally biased region" description="Basic and acidic residues" evidence="1">
    <location>
        <begin position="461"/>
        <end position="482"/>
    </location>
</feature>
<keyword evidence="3" id="KW-0732">Signal</keyword>
<feature type="compositionally biased region" description="Low complexity" evidence="1">
    <location>
        <begin position="345"/>
        <end position="354"/>
    </location>
</feature>
<sequence length="719" mass="78698">MYILKTRHWFWLMLPLVRASLDSASSADAFDDLSHTNTDANSGFARRQISTSTTFDFWWPFPAPAMSTTTSPTTPVGTPIPFLISPAASATRSADVMPSSSITVPISAITSETSLTSTRPPPSSSQASSSDDTVPTAQSAEASALGAFKFTTLIPAFVSVAVFLSALGIWLLYGCYTRKPRNRYDDSELVCGPPYANIQNHDGHGDVEQHGSGDEMFEVPQNYARRGRPGQLQYRWPSFNEPPPFDPIKGYYNVLDESKHDSDEDPLSTITLLAAPHSNTRDRSQRSSKSALSGANANTNPHPEMSPVFSDATSAALHELYESDDDDDDDDDDERRKRPGRASDTRAYAAGSSSRSERRTSGWTRSNERGHNGQRDNEGIGLLRREDEPTVAARSPRSPEEEAGSSVRRRGHRRSDSNLQVDDVLPSPTYHRPPMNASESIDVFAGSPNGPTGVRRGYTWLRDREDEDRYTPRPTRIIDGRSRSRSRTRSTSPVKRKVIGRHQDMSGRDILPENPAQILSPPLESQICFTPMALPVPPPIAQPAQSRPSHASPNATTQGVRPKARVRGTTIDTAVSPTRIPMPSPTRTRGTSQPRYRQQASSASSIVSGSSSRPLPIPMSNEDSGEAAGEAARGRPVKKASASINTPSKKRNTTNGSLDALKAEVDQDLRAQMRLQTKNAAEANAMKKVEQIMESSWSARDMQEEEIRCLSPSGFGREP</sequence>
<feature type="compositionally biased region" description="Low complexity" evidence="1">
    <location>
        <begin position="112"/>
        <end position="130"/>
    </location>
</feature>
<keyword evidence="2" id="KW-1133">Transmembrane helix</keyword>
<feature type="region of interest" description="Disordered" evidence="1">
    <location>
        <begin position="321"/>
        <end position="509"/>
    </location>
</feature>
<keyword evidence="2" id="KW-0472">Membrane</keyword>
<evidence type="ECO:0000313" key="4">
    <source>
        <dbReference type="EMBL" id="KAJ3506269.1"/>
    </source>
</evidence>
<feature type="region of interest" description="Disordered" evidence="1">
    <location>
        <begin position="538"/>
        <end position="659"/>
    </location>
</feature>
<keyword evidence="5" id="KW-1185">Reference proteome</keyword>
<dbReference type="EMBL" id="JANKHO010000786">
    <property type="protein sequence ID" value="KAJ3506269.1"/>
    <property type="molecule type" value="Genomic_DNA"/>
</dbReference>
<feature type="signal peptide" evidence="3">
    <location>
        <begin position="1"/>
        <end position="19"/>
    </location>
</feature>
<accession>A0A9W8MVW8</accession>
<feature type="transmembrane region" description="Helical" evidence="2">
    <location>
        <begin position="153"/>
        <end position="173"/>
    </location>
</feature>